<name>A0ABN7ACK5_9HEMI</name>
<accession>A0ABN7ACK5</accession>
<sequence>MKGKKDVRDSLTFVVGAELIQAKLTAQYLGVIILRNKSLEPHVNLLHTKICRVVGLMRGVRGSSAGMQFNEAARYYKGVFQPTILYAVATRWAKPFKKIRDMVQYLQRAALIPSTRAYLTSTTAALQVIAGIEPVDQDERVAVSKLNWAQRTLAEVRPQLQRKMNSNQK</sequence>
<reference evidence="1 2" key="1">
    <citation type="submission" date="2023-09" db="EMBL/GenBank/DDBJ databases">
        <title>Nesidiocoris tenuis whole genome shotgun sequence.</title>
        <authorList>
            <person name="Shibata T."/>
            <person name="Shimoda M."/>
            <person name="Kobayashi T."/>
            <person name="Uehara T."/>
        </authorList>
    </citation>
    <scope>NUCLEOTIDE SEQUENCE [LARGE SCALE GENOMIC DNA]</scope>
    <source>
        <strain evidence="1 2">Japan</strain>
    </source>
</reference>
<keyword evidence="2" id="KW-1185">Reference proteome</keyword>
<dbReference type="EMBL" id="AP028910">
    <property type="protein sequence ID" value="BES89778.1"/>
    <property type="molecule type" value="Genomic_DNA"/>
</dbReference>
<evidence type="ECO:0000313" key="2">
    <source>
        <dbReference type="Proteomes" id="UP001307889"/>
    </source>
</evidence>
<protein>
    <submittedName>
        <fullName evidence="1">Retrotransposon protein</fullName>
    </submittedName>
</protein>
<proteinExistence type="predicted"/>
<dbReference type="Proteomes" id="UP001307889">
    <property type="component" value="Chromosome 2"/>
</dbReference>
<evidence type="ECO:0000313" key="1">
    <source>
        <dbReference type="EMBL" id="BES89778.1"/>
    </source>
</evidence>
<gene>
    <name evidence="1" type="ORF">NTJ_02586</name>
</gene>
<organism evidence="1 2">
    <name type="scientific">Nesidiocoris tenuis</name>
    <dbReference type="NCBI Taxonomy" id="355587"/>
    <lineage>
        <taxon>Eukaryota</taxon>
        <taxon>Metazoa</taxon>
        <taxon>Ecdysozoa</taxon>
        <taxon>Arthropoda</taxon>
        <taxon>Hexapoda</taxon>
        <taxon>Insecta</taxon>
        <taxon>Pterygota</taxon>
        <taxon>Neoptera</taxon>
        <taxon>Paraneoptera</taxon>
        <taxon>Hemiptera</taxon>
        <taxon>Heteroptera</taxon>
        <taxon>Panheteroptera</taxon>
        <taxon>Cimicomorpha</taxon>
        <taxon>Miridae</taxon>
        <taxon>Dicyphina</taxon>
        <taxon>Nesidiocoris</taxon>
    </lineage>
</organism>